<dbReference type="InterPro" id="IPR010737">
    <property type="entry name" value="4-carb_acid_sugar_kinase_N"/>
</dbReference>
<evidence type="ECO:0000313" key="10">
    <source>
        <dbReference type="Proteomes" id="UP000237647"/>
    </source>
</evidence>
<dbReference type="InterPro" id="IPR031475">
    <property type="entry name" value="NBD_C"/>
</dbReference>
<evidence type="ECO:0000259" key="8">
    <source>
        <dbReference type="Pfam" id="PF17042"/>
    </source>
</evidence>
<reference evidence="9 10" key="1">
    <citation type="submission" date="2018-03" db="EMBL/GenBank/DDBJ databases">
        <title>Genomic Encyclopedia of Type Strains, Phase III (KMG-III): the genomes of soil and plant-associated and newly described type strains.</title>
        <authorList>
            <person name="Whitman W."/>
        </authorList>
    </citation>
    <scope>NUCLEOTIDE SEQUENCE [LARGE SCALE GENOMIC DNA]</scope>
    <source>
        <strain evidence="9 10">CGMCC 1.12152</strain>
    </source>
</reference>
<accession>A0A2T0V7P0</accession>
<protein>
    <submittedName>
        <fullName evidence="9">Uncharacterized protein YgbK (DUF1537 family)</fullName>
    </submittedName>
</protein>
<sequence length="422" mass="45175">MPPCKTQLVILADDLSGAADCAVSYAAKGLSTTVELTAQSRADSHIAVFDTDSRHLPPVEAANLCLETWRLNGSSDLKLYKKIDSTLRGNWAEEVAALIPEAGMAIVAPAMPAMKRVTRQARQYIDQTPVEESEVWRNEQLAGRADIVVMLAHQGVKSAHLPLATLRKSSIETLTRWFAEQRENTLRAVVCDAETDEDLKRIASATQSIEGAFWVGSAGLSQALSHYAGSDSSSAVPVRTEVNGPVLVVVGSMSPISHRQIDYLTQQAGEALGVFRVDIHALLNASTAPDTLLNAQAALERGEDVLVTLDQQTPDASINGYALSRRLAYYLGPQLGGLGGLIATGGETAKALLSAGGIERLSLTDELEPGVVLSLDDHGLPVVTKAGGFGKDSSLYQAWRYLAHQRLDDSLVGESCQAHRRT</sequence>
<dbReference type="AlphaFoldDB" id="A0A2T0V7P0"/>
<evidence type="ECO:0000259" key="7">
    <source>
        <dbReference type="Pfam" id="PF07005"/>
    </source>
</evidence>
<evidence type="ECO:0000313" key="9">
    <source>
        <dbReference type="EMBL" id="PRY66205.1"/>
    </source>
</evidence>
<keyword evidence="2" id="KW-0808">Transferase</keyword>
<dbReference type="SUPFAM" id="SSF142764">
    <property type="entry name" value="YgbK-like"/>
    <property type="match status" value="1"/>
</dbReference>
<keyword evidence="6" id="KW-0119">Carbohydrate metabolism</keyword>
<feature type="domain" description="Four-carbon acid sugar kinase N-terminal" evidence="7">
    <location>
        <begin position="8"/>
        <end position="224"/>
    </location>
</feature>
<evidence type="ECO:0000256" key="6">
    <source>
        <dbReference type="ARBA" id="ARBA00023277"/>
    </source>
</evidence>
<proteinExistence type="inferred from homology"/>
<evidence type="ECO:0000256" key="5">
    <source>
        <dbReference type="ARBA" id="ARBA00022840"/>
    </source>
</evidence>
<dbReference type="InterPro" id="IPR042213">
    <property type="entry name" value="NBD_C_sf"/>
</dbReference>
<dbReference type="GO" id="GO:0016301">
    <property type="term" value="F:kinase activity"/>
    <property type="evidence" value="ECO:0007669"/>
    <property type="project" value="UniProtKB-KW"/>
</dbReference>
<evidence type="ECO:0000256" key="2">
    <source>
        <dbReference type="ARBA" id="ARBA00022679"/>
    </source>
</evidence>
<comment type="caution">
    <text evidence="9">The sequence shown here is derived from an EMBL/GenBank/DDBJ whole genome shotgun (WGS) entry which is preliminary data.</text>
</comment>
<dbReference type="Gene3D" id="3.40.50.10840">
    <property type="entry name" value="Putative sugar-binding, N-terminal domain"/>
    <property type="match status" value="1"/>
</dbReference>
<gene>
    <name evidence="9" type="ORF">B0H98_101183</name>
</gene>
<keyword evidence="10" id="KW-1185">Reference proteome</keyword>
<dbReference type="Proteomes" id="UP000237647">
    <property type="component" value="Unassembled WGS sequence"/>
</dbReference>
<dbReference type="Gene3D" id="3.40.980.20">
    <property type="entry name" value="Four-carbon acid sugar kinase, nucleotide binding domain"/>
    <property type="match status" value="1"/>
</dbReference>
<dbReference type="GO" id="GO:0005524">
    <property type="term" value="F:ATP binding"/>
    <property type="evidence" value="ECO:0007669"/>
    <property type="project" value="UniProtKB-KW"/>
</dbReference>
<keyword evidence="4" id="KW-0418">Kinase</keyword>
<evidence type="ECO:0000256" key="4">
    <source>
        <dbReference type="ARBA" id="ARBA00022777"/>
    </source>
</evidence>
<dbReference type="EMBL" id="PVTK01000001">
    <property type="protein sequence ID" value="PRY66205.1"/>
    <property type="molecule type" value="Genomic_DNA"/>
</dbReference>
<evidence type="ECO:0000256" key="3">
    <source>
        <dbReference type="ARBA" id="ARBA00022741"/>
    </source>
</evidence>
<dbReference type="Pfam" id="PF07005">
    <property type="entry name" value="SBD_N"/>
    <property type="match status" value="1"/>
</dbReference>
<dbReference type="Pfam" id="PF17042">
    <property type="entry name" value="NBD_C"/>
    <property type="match status" value="1"/>
</dbReference>
<keyword evidence="3" id="KW-0547">Nucleotide-binding</keyword>
<dbReference type="InterPro" id="IPR037051">
    <property type="entry name" value="4-carb_acid_sugar_kinase_N_sf"/>
</dbReference>
<organism evidence="9 10">
    <name type="scientific">Vreelandella songnenensis</name>
    <dbReference type="NCBI Taxonomy" id="1176243"/>
    <lineage>
        <taxon>Bacteria</taxon>
        <taxon>Pseudomonadati</taxon>
        <taxon>Pseudomonadota</taxon>
        <taxon>Gammaproteobacteria</taxon>
        <taxon>Oceanospirillales</taxon>
        <taxon>Halomonadaceae</taxon>
        <taxon>Vreelandella</taxon>
    </lineage>
</organism>
<feature type="domain" description="Four-carbon acid sugar kinase nucleotide binding" evidence="8">
    <location>
        <begin position="247"/>
        <end position="395"/>
    </location>
</feature>
<evidence type="ECO:0000256" key="1">
    <source>
        <dbReference type="ARBA" id="ARBA00005715"/>
    </source>
</evidence>
<keyword evidence="5" id="KW-0067">ATP-binding</keyword>
<name>A0A2T0V7P0_9GAMM</name>
<comment type="similarity">
    <text evidence="1">Belongs to the four-carbon acid sugar kinase family.</text>
</comment>
<dbReference type="RefSeq" id="WP_167392630.1">
    <property type="nucleotide sequence ID" value="NZ_PVTK01000001.1"/>
</dbReference>